<dbReference type="InParanoid" id="A0A409YGE7"/>
<feature type="region of interest" description="Disordered" evidence="1">
    <location>
        <begin position="375"/>
        <end position="492"/>
    </location>
</feature>
<feature type="compositionally biased region" description="Low complexity" evidence="1">
    <location>
        <begin position="458"/>
        <end position="469"/>
    </location>
</feature>
<keyword evidence="2" id="KW-1133">Transmembrane helix</keyword>
<gene>
    <name evidence="3" type="ORF">CVT24_011167</name>
</gene>
<accession>A0A409YGE7</accession>
<evidence type="ECO:0000256" key="1">
    <source>
        <dbReference type="SAM" id="MobiDB-lite"/>
    </source>
</evidence>
<feature type="compositionally biased region" description="Low complexity" evidence="1">
    <location>
        <begin position="307"/>
        <end position="325"/>
    </location>
</feature>
<dbReference type="EMBL" id="NHTK01001192">
    <property type="protein sequence ID" value="PPR02068.1"/>
    <property type="molecule type" value="Genomic_DNA"/>
</dbReference>
<feature type="region of interest" description="Disordered" evidence="1">
    <location>
        <begin position="307"/>
        <end position="330"/>
    </location>
</feature>
<comment type="caution">
    <text evidence="3">The sequence shown here is derived from an EMBL/GenBank/DDBJ whole genome shotgun (WGS) entry which is preliminary data.</text>
</comment>
<dbReference type="OrthoDB" id="3052647at2759"/>
<protein>
    <submittedName>
        <fullName evidence="3">Uncharacterized protein</fullName>
    </submittedName>
</protein>
<keyword evidence="2" id="KW-0812">Transmembrane</keyword>
<feature type="compositionally biased region" description="Pro residues" evidence="1">
    <location>
        <begin position="385"/>
        <end position="394"/>
    </location>
</feature>
<evidence type="ECO:0000256" key="2">
    <source>
        <dbReference type="SAM" id="Phobius"/>
    </source>
</evidence>
<feature type="transmembrane region" description="Helical" evidence="2">
    <location>
        <begin position="334"/>
        <end position="358"/>
    </location>
</feature>
<reference evidence="3 4" key="1">
    <citation type="journal article" date="2018" name="Evol. Lett.">
        <title>Horizontal gene cluster transfer increased hallucinogenic mushroom diversity.</title>
        <authorList>
            <person name="Reynolds H.T."/>
            <person name="Vijayakumar V."/>
            <person name="Gluck-Thaler E."/>
            <person name="Korotkin H.B."/>
            <person name="Matheny P.B."/>
            <person name="Slot J.C."/>
        </authorList>
    </citation>
    <scope>NUCLEOTIDE SEQUENCE [LARGE SCALE GENOMIC DNA]</scope>
    <source>
        <strain evidence="3 4">2629</strain>
    </source>
</reference>
<keyword evidence="4" id="KW-1185">Reference proteome</keyword>
<feature type="compositionally biased region" description="Polar residues" evidence="1">
    <location>
        <begin position="437"/>
        <end position="457"/>
    </location>
</feature>
<dbReference type="Gene3D" id="2.60.120.260">
    <property type="entry name" value="Galactose-binding domain-like"/>
    <property type="match status" value="2"/>
</dbReference>
<dbReference type="AlphaFoldDB" id="A0A409YGE7"/>
<evidence type="ECO:0000313" key="4">
    <source>
        <dbReference type="Proteomes" id="UP000284842"/>
    </source>
</evidence>
<dbReference type="CDD" id="cd12087">
    <property type="entry name" value="TM_EGFR-like"/>
    <property type="match status" value="1"/>
</dbReference>
<feature type="compositionally biased region" description="Polar residues" evidence="1">
    <location>
        <begin position="470"/>
        <end position="483"/>
    </location>
</feature>
<proteinExistence type="predicted"/>
<dbReference type="STRING" id="181874.A0A409YGE7"/>
<evidence type="ECO:0000313" key="3">
    <source>
        <dbReference type="EMBL" id="PPR02068.1"/>
    </source>
</evidence>
<organism evidence="3 4">
    <name type="scientific">Panaeolus cyanescens</name>
    <dbReference type="NCBI Taxonomy" id="181874"/>
    <lineage>
        <taxon>Eukaryota</taxon>
        <taxon>Fungi</taxon>
        <taxon>Dikarya</taxon>
        <taxon>Basidiomycota</taxon>
        <taxon>Agaricomycotina</taxon>
        <taxon>Agaricomycetes</taxon>
        <taxon>Agaricomycetidae</taxon>
        <taxon>Agaricales</taxon>
        <taxon>Agaricineae</taxon>
        <taxon>Galeropsidaceae</taxon>
        <taxon>Panaeolus</taxon>
    </lineage>
</organism>
<name>A0A409YGE7_9AGAR</name>
<dbReference type="Proteomes" id="UP000284842">
    <property type="component" value="Unassembled WGS sequence"/>
</dbReference>
<keyword evidence="2" id="KW-0472">Membrane</keyword>
<sequence>MKTKSHVGRHWIVCFHHFLPFSNKLALTPMSARKVRVDDTNPSIQYTGPWFVDGTGSQDNRGNFGPTYNKTLHGTIENASLSFTFSGTDITVWGTNNIRNDSGVVDPQWSCFIDNVPIRSNPFQFFENNWALCSPPDSLVLEDGVHVLTVNATVARSQTFWIDAIDYVPSASVPLDDKAILVENNDPQLQYGPGWQSLGGTANMTTVQGSSFTFQFYGVSLSWFGFIPRELPLGPAAGTYSIDDNTPVNFLLNGLPNRDSPTIYNQEFFRTSDYPAGLHKLTVNFLGSGQTTPLTLDYLVIRNGTVSTGNTNNNGTDTPGSSNTTDAHKSSSNVGAIVGGVLGGLAILVFAFLAFFYMRRRDRMLKAKNAPPQNITIIDTTRSPFDPPSPPPHGPSMSQLSRSTGDVAAQGGLNAGYQFPYQGSAPLSPNRRPSGDSPYTQSHRTNTSFSNTHSEMQSPLSNSTFTSSSGYNRPLTNNLSLHNPSPSGVVSPSNAFGIQTEIPAKLQREFNQRTLQALILLTLCKLGTLDQARSLWLYSVLRNAEIANYKHLANTEVELVEV</sequence>